<evidence type="ECO:0000256" key="3">
    <source>
        <dbReference type="ARBA" id="ARBA00023125"/>
    </source>
</evidence>
<evidence type="ECO:0000259" key="7">
    <source>
        <dbReference type="PROSITE" id="PS50066"/>
    </source>
</evidence>
<dbReference type="GO" id="GO:0045944">
    <property type="term" value="P:positive regulation of transcription by RNA polymerase II"/>
    <property type="evidence" value="ECO:0007669"/>
    <property type="project" value="InterPro"/>
</dbReference>
<accession>A0A8J5E8Q0</accession>
<dbReference type="GO" id="GO:0005634">
    <property type="term" value="C:nucleus"/>
    <property type="evidence" value="ECO:0007669"/>
    <property type="project" value="UniProtKB-SubCell"/>
</dbReference>
<evidence type="ECO:0000256" key="5">
    <source>
        <dbReference type="ARBA" id="ARBA00023242"/>
    </source>
</evidence>
<gene>
    <name evidence="8" type="ORF">ZIOFF_075162</name>
</gene>
<proteinExistence type="predicted"/>
<dbReference type="InterPro" id="IPR050142">
    <property type="entry name" value="MADS-box/MEF2_TF"/>
</dbReference>
<keyword evidence="4" id="KW-0804">Transcription</keyword>
<name>A0A8J5E8Q0_ZINOF</name>
<dbReference type="InterPro" id="IPR036879">
    <property type="entry name" value="TF_MADSbox_sf"/>
</dbReference>
<comment type="subcellular location">
    <subcellularLocation>
        <location evidence="1">Nucleus</location>
    </subcellularLocation>
</comment>
<dbReference type="PROSITE" id="PS50066">
    <property type="entry name" value="MADS_BOX_2"/>
    <property type="match status" value="1"/>
</dbReference>
<evidence type="ECO:0000313" key="9">
    <source>
        <dbReference type="Proteomes" id="UP000734854"/>
    </source>
</evidence>
<protein>
    <recommendedName>
        <fullName evidence="7">MADS-box domain-containing protein</fullName>
    </recommendedName>
</protein>
<evidence type="ECO:0000313" key="8">
    <source>
        <dbReference type="EMBL" id="KAG6467040.1"/>
    </source>
</evidence>
<evidence type="ECO:0000256" key="6">
    <source>
        <dbReference type="SAM" id="Coils"/>
    </source>
</evidence>
<dbReference type="GO" id="GO:0046983">
    <property type="term" value="F:protein dimerization activity"/>
    <property type="evidence" value="ECO:0007669"/>
    <property type="project" value="InterPro"/>
</dbReference>
<dbReference type="AlphaFoldDB" id="A0A8J5E8Q0"/>
<dbReference type="SMART" id="SM00432">
    <property type="entry name" value="MADS"/>
    <property type="match status" value="1"/>
</dbReference>
<organism evidence="8 9">
    <name type="scientific">Zingiber officinale</name>
    <name type="common">Ginger</name>
    <name type="synonym">Amomum zingiber</name>
    <dbReference type="NCBI Taxonomy" id="94328"/>
    <lineage>
        <taxon>Eukaryota</taxon>
        <taxon>Viridiplantae</taxon>
        <taxon>Streptophyta</taxon>
        <taxon>Embryophyta</taxon>
        <taxon>Tracheophyta</taxon>
        <taxon>Spermatophyta</taxon>
        <taxon>Magnoliopsida</taxon>
        <taxon>Liliopsida</taxon>
        <taxon>Zingiberales</taxon>
        <taxon>Zingiberaceae</taxon>
        <taxon>Zingiber</taxon>
    </lineage>
</organism>
<dbReference type="InterPro" id="IPR033897">
    <property type="entry name" value="SRF-like_MADS-box"/>
</dbReference>
<keyword evidence="2" id="KW-0805">Transcription regulation</keyword>
<keyword evidence="9" id="KW-1185">Reference proteome</keyword>
<comment type="caution">
    <text evidence="8">The sequence shown here is derived from an EMBL/GenBank/DDBJ whole genome shotgun (WGS) entry which is preliminary data.</text>
</comment>
<dbReference type="Gene3D" id="3.40.1810.10">
    <property type="entry name" value="Transcription factor, MADS-box"/>
    <property type="match status" value="1"/>
</dbReference>
<reference evidence="8 9" key="1">
    <citation type="submission" date="2020-08" db="EMBL/GenBank/DDBJ databases">
        <title>Plant Genome Project.</title>
        <authorList>
            <person name="Zhang R.-G."/>
        </authorList>
    </citation>
    <scope>NUCLEOTIDE SEQUENCE [LARGE SCALE GENOMIC DNA]</scope>
    <source>
        <tissue evidence="8">Rhizome</tissue>
    </source>
</reference>
<evidence type="ECO:0000256" key="1">
    <source>
        <dbReference type="ARBA" id="ARBA00004123"/>
    </source>
</evidence>
<dbReference type="PANTHER" id="PTHR48019">
    <property type="entry name" value="SERUM RESPONSE FACTOR HOMOLOG"/>
    <property type="match status" value="1"/>
</dbReference>
<dbReference type="CDD" id="cd00266">
    <property type="entry name" value="MADS_SRF_like"/>
    <property type="match status" value="1"/>
</dbReference>
<dbReference type="PRINTS" id="PR00404">
    <property type="entry name" value="MADSDOMAIN"/>
</dbReference>
<dbReference type="InterPro" id="IPR002100">
    <property type="entry name" value="TF_MADSbox"/>
</dbReference>
<dbReference type="Pfam" id="PF00319">
    <property type="entry name" value="SRF-TF"/>
    <property type="match status" value="1"/>
</dbReference>
<feature type="domain" description="MADS-box" evidence="7">
    <location>
        <begin position="14"/>
        <end position="74"/>
    </location>
</feature>
<keyword evidence="3" id="KW-0238">DNA-binding</keyword>
<keyword evidence="5" id="KW-0539">Nucleus</keyword>
<feature type="coiled-coil region" evidence="6">
    <location>
        <begin position="94"/>
        <end position="128"/>
    </location>
</feature>
<dbReference type="SUPFAM" id="SSF55455">
    <property type="entry name" value="SRF-like"/>
    <property type="match status" value="1"/>
</dbReference>
<dbReference type="GO" id="GO:0000987">
    <property type="term" value="F:cis-regulatory region sequence-specific DNA binding"/>
    <property type="evidence" value="ECO:0007669"/>
    <property type="project" value="InterPro"/>
</dbReference>
<evidence type="ECO:0000256" key="2">
    <source>
        <dbReference type="ARBA" id="ARBA00023015"/>
    </source>
</evidence>
<evidence type="ECO:0000256" key="4">
    <source>
        <dbReference type="ARBA" id="ARBA00023163"/>
    </source>
</evidence>
<sequence length="246" mass="27345">MGGETEYSVFLSAMARCKVKLVRIANAGSRRTTLRKRLKGLMKKVREMTVLCGVEAAAVVYDPQDPLHPAAWPSRREAALLLQGFRALPEVERLRKMTSQEAFLRQRVAKMRDQLRRQQLANHELEMSAILFEGLSGRSLHDVGIENAYSLSLLVDNKLQEIAARRQELAVQLAVTSAPPPPSSAPMTLQHNINWPPPFSSTITSPPVHAPAPVHNSHAVAGNLHNIDQFSSAKIDPFRWSDSLFS</sequence>
<keyword evidence="6" id="KW-0175">Coiled coil</keyword>
<dbReference type="GO" id="GO:0000981">
    <property type="term" value="F:DNA-binding transcription factor activity, RNA polymerase II-specific"/>
    <property type="evidence" value="ECO:0007669"/>
    <property type="project" value="InterPro"/>
</dbReference>
<dbReference type="EMBL" id="JACMSC010000096">
    <property type="protein sequence ID" value="KAG6467040.1"/>
    <property type="molecule type" value="Genomic_DNA"/>
</dbReference>
<dbReference type="Proteomes" id="UP000734854">
    <property type="component" value="Unassembled WGS sequence"/>
</dbReference>